<dbReference type="InterPro" id="IPR049730">
    <property type="entry name" value="SNF2/RAD54-like_C"/>
</dbReference>
<feature type="domain" description="Helicase C-terminal" evidence="16">
    <location>
        <begin position="1445"/>
        <end position="1595"/>
    </location>
</feature>
<evidence type="ECO:0000256" key="7">
    <source>
        <dbReference type="ARBA" id="ARBA00022840"/>
    </source>
</evidence>
<dbReference type="CDD" id="cd18003">
    <property type="entry name" value="DEXQc_SRCAP"/>
    <property type="match status" value="1"/>
</dbReference>
<proteinExistence type="inferred from homology"/>
<dbReference type="FunFam" id="1.20.120.850:FF:000012">
    <property type="entry name" value="protein PHOTOPERIOD-INDEPENDENT EARLY FLOWERING 1 isoform X3"/>
    <property type="match status" value="1"/>
</dbReference>
<dbReference type="GO" id="GO:0042393">
    <property type="term" value="F:histone binding"/>
    <property type="evidence" value="ECO:0007669"/>
    <property type="project" value="TreeGrafter"/>
</dbReference>
<evidence type="ECO:0000256" key="10">
    <source>
        <dbReference type="ARBA" id="ARBA00023125"/>
    </source>
</evidence>
<feature type="region of interest" description="Disordered" evidence="14">
    <location>
        <begin position="205"/>
        <end position="234"/>
    </location>
</feature>
<keyword evidence="11" id="KW-0804">Transcription</keyword>
<feature type="compositionally biased region" description="Acidic residues" evidence="14">
    <location>
        <begin position="518"/>
        <end position="552"/>
    </location>
</feature>
<keyword evidence="7" id="KW-0067">ATP-binding</keyword>
<accession>A0A8S1CA37</accession>
<evidence type="ECO:0000256" key="12">
    <source>
        <dbReference type="ARBA" id="ARBA00023242"/>
    </source>
</evidence>
<dbReference type="GO" id="GO:0000812">
    <property type="term" value="C:Swr1 complex"/>
    <property type="evidence" value="ECO:0007669"/>
    <property type="project" value="TreeGrafter"/>
</dbReference>
<keyword evidence="13" id="KW-0175">Coiled coil</keyword>
<keyword evidence="5" id="KW-0378">Hydrolase</keyword>
<dbReference type="OrthoDB" id="372624at2759"/>
<keyword evidence="6" id="KW-0347">Helicase</keyword>
<dbReference type="PROSITE" id="PS51204">
    <property type="entry name" value="HSA"/>
    <property type="match status" value="1"/>
</dbReference>
<feature type="compositionally biased region" description="Polar residues" evidence="14">
    <location>
        <begin position="2425"/>
        <end position="2439"/>
    </location>
</feature>
<evidence type="ECO:0008006" key="20">
    <source>
        <dbReference type="Google" id="ProtNLM"/>
    </source>
</evidence>
<dbReference type="PROSITE" id="PS51194">
    <property type="entry name" value="HELICASE_CTER"/>
    <property type="match status" value="1"/>
</dbReference>
<feature type="coiled-coil region" evidence="13">
    <location>
        <begin position="1736"/>
        <end position="1768"/>
    </location>
</feature>
<protein>
    <recommendedName>
        <fullName evidence="20">Helicase domino</fullName>
    </recommendedName>
</protein>
<dbReference type="InterPro" id="IPR000330">
    <property type="entry name" value="SNF2_N"/>
</dbReference>
<feature type="compositionally biased region" description="Low complexity" evidence="14">
    <location>
        <begin position="254"/>
        <end position="270"/>
    </location>
</feature>
<dbReference type="SMART" id="SM00487">
    <property type="entry name" value="DEXDc"/>
    <property type="match status" value="1"/>
</dbReference>
<dbReference type="InterPro" id="IPR050520">
    <property type="entry name" value="INO80/SWR1_helicase"/>
</dbReference>
<feature type="region of interest" description="Disordered" evidence="14">
    <location>
        <begin position="254"/>
        <end position="275"/>
    </location>
</feature>
<dbReference type="Pfam" id="PF00176">
    <property type="entry name" value="SNF2-rel_dom"/>
    <property type="match status" value="1"/>
</dbReference>
<feature type="compositionally biased region" description="Acidic residues" evidence="14">
    <location>
        <begin position="595"/>
        <end position="617"/>
    </location>
</feature>
<evidence type="ECO:0000256" key="13">
    <source>
        <dbReference type="SAM" id="Coils"/>
    </source>
</evidence>
<dbReference type="GO" id="GO:0003677">
    <property type="term" value="F:DNA binding"/>
    <property type="evidence" value="ECO:0007669"/>
    <property type="project" value="UniProtKB-KW"/>
</dbReference>
<dbReference type="PANTHER" id="PTHR45685">
    <property type="entry name" value="HELICASE SRCAP-RELATED"/>
    <property type="match status" value="1"/>
</dbReference>
<dbReference type="PROSITE" id="PS51192">
    <property type="entry name" value="HELICASE_ATP_BIND_1"/>
    <property type="match status" value="1"/>
</dbReference>
<feature type="compositionally biased region" description="Basic and acidic residues" evidence="14">
    <location>
        <begin position="553"/>
        <end position="568"/>
    </location>
</feature>
<dbReference type="Pfam" id="PF07529">
    <property type="entry name" value="HSA"/>
    <property type="match status" value="1"/>
</dbReference>
<feature type="compositionally biased region" description="Polar residues" evidence="14">
    <location>
        <begin position="212"/>
        <end position="230"/>
    </location>
</feature>
<dbReference type="FunFam" id="3.40.50.300:FF:000529">
    <property type="entry name" value="helicase SRCAP isoform X1"/>
    <property type="match status" value="1"/>
</dbReference>
<dbReference type="GO" id="GO:0005524">
    <property type="term" value="F:ATP binding"/>
    <property type="evidence" value="ECO:0007669"/>
    <property type="project" value="UniProtKB-KW"/>
</dbReference>
<dbReference type="CDD" id="cd18793">
    <property type="entry name" value="SF2_C_SNF"/>
    <property type="match status" value="1"/>
</dbReference>
<evidence type="ECO:0000256" key="11">
    <source>
        <dbReference type="ARBA" id="ARBA00023163"/>
    </source>
</evidence>
<name>A0A8S1CA37_9INSE</name>
<dbReference type="Proteomes" id="UP000494165">
    <property type="component" value="Unassembled WGS sequence"/>
</dbReference>
<evidence type="ECO:0000256" key="2">
    <source>
        <dbReference type="ARBA" id="ARBA00009220"/>
    </source>
</evidence>
<keyword evidence="12" id="KW-0539">Nucleus</keyword>
<comment type="caution">
    <text evidence="18">The sequence shown here is derived from an EMBL/GenBank/DDBJ whole genome shotgun (WGS) entry which is preliminary data.</text>
</comment>
<organism evidence="18 19">
    <name type="scientific">Cloeon dipterum</name>
    <dbReference type="NCBI Taxonomy" id="197152"/>
    <lineage>
        <taxon>Eukaryota</taxon>
        <taxon>Metazoa</taxon>
        <taxon>Ecdysozoa</taxon>
        <taxon>Arthropoda</taxon>
        <taxon>Hexapoda</taxon>
        <taxon>Insecta</taxon>
        <taxon>Pterygota</taxon>
        <taxon>Palaeoptera</taxon>
        <taxon>Ephemeroptera</taxon>
        <taxon>Pisciforma</taxon>
        <taxon>Baetidae</taxon>
        <taxon>Cloeon</taxon>
    </lineage>
</organism>
<dbReference type="Gene3D" id="1.20.120.850">
    <property type="entry name" value="SWI2/SNF2 ATPases, N-terminal domain"/>
    <property type="match status" value="1"/>
</dbReference>
<dbReference type="Gene3D" id="3.40.50.10810">
    <property type="entry name" value="Tandem AAA-ATPase domain"/>
    <property type="match status" value="1"/>
</dbReference>
<dbReference type="GO" id="GO:0140096">
    <property type="term" value="F:catalytic activity, acting on a protein"/>
    <property type="evidence" value="ECO:0007669"/>
    <property type="project" value="UniProtKB-ARBA"/>
</dbReference>
<dbReference type="InterPro" id="IPR027417">
    <property type="entry name" value="P-loop_NTPase"/>
</dbReference>
<evidence type="ECO:0000256" key="1">
    <source>
        <dbReference type="ARBA" id="ARBA00004123"/>
    </source>
</evidence>
<evidence type="ECO:0000256" key="4">
    <source>
        <dbReference type="ARBA" id="ARBA00022741"/>
    </source>
</evidence>
<evidence type="ECO:0000256" key="9">
    <source>
        <dbReference type="ARBA" id="ARBA00023015"/>
    </source>
</evidence>
<feature type="region of interest" description="Disordered" evidence="14">
    <location>
        <begin position="2647"/>
        <end position="2684"/>
    </location>
</feature>
<feature type="region of interest" description="Disordered" evidence="14">
    <location>
        <begin position="2407"/>
        <end position="2439"/>
    </location>
</feature>
<feature type="compositionally biased region" description="Low complexity" evidence="14">
    <location>
        <begin position="2408"/>
        <end position="2424"/>
    </location>
</feature>
<dbReference type="EMBL" id="CADEPI010000030">
    <property type="protein sequence ID" value="CAB3367453.1"/>
    <property type="molecule type" value="Genomic_DNA"/>
</dbReference>
<dbReference type="GO" id="GO:0006338">
    <property type="term" value="P:chromatin remodeling"/>
    <property type="evidence" value="ECO:0007669"/>
    <property type="project" value="UniProtKB-ARBA"/>
</dbReference>
<dbReference type="Gene3D" id="3.40.50.300">
    <property type="entry name" value="P-loop containing nucleotide triphosphate hydrolases"/>
    <property type="match status" value="1"/>
</dbReference>
<evidence type="ECO:0000313" key="18">
    <source>
        <dbReference type="EMBL" id="CAB3367453.1"/>
    </source>
</evidence>
<keyword evidence="8" id="KW-0156">Chromatin regulator</keyword>
<dbReference type="InterPro" id="IPR001650">
    <property type="entry name" value="Helicase_C-like"/>
</dbReference>
<dbReference type="InterPro" id="IPR014001">
    <property type="entry name" value="Helicase_ATP-bd"/>
</dbReference>
<dbReference type="GO" id="GO:0004386">
    <property type="term" value="F:helicase activity"/>
    <property type="evidence" value="ECO:0007669"/>
    <property type="project" value="UniProtKB-KW"/>
</dbReference>
<keyword evidence="19" id="KW-1185">Reference proteome</keyword>
<reference evidence="18 19" key="1">
    <citation type="submission" date="2020-04" db="EMBL/GenBank/DDBJ databases">
        <authorList>
            <person name="Alioto T."/>
            <person name="Alioto T."/>
            <person name="Gomez Garrido J."/>
        </authorList>
    </citation>
    <scope>NUCLEOTIDE SEQUENCE [LARGE SCALE GENOMIC DNA]</scope>
</reference>
<dbReference type="InterPro" id="IPR038718">
    <property type="entry name" value="SNF2-like_sf"/>
</dbReference>
<feature type="region of interest" description="Disordered" evidence="14">
    <location>
        <begin position="441"/>
        <end position="666"/>
    </location>
</feature>
<dbReference type="PANTHER" id="PTHR45685:SF1">
    <property type="entry name" value="HELICASE SRCAP"/>
    <property type="match status" value="1"/>
</dbReference>
<evidence type="ECO:0000256" key="5">
    <source>
        <dbReference type="ARBA" id="ARBA00022801"/>
    </source>
</evidence>
<dbReference type="Pfam" id="PF00271">
    <property type="entry name" value="Helicase_C"/>
    <property type="match status" value="1"/>
</dbReference>
<keyword evidence="10" id="KW-0238">DNA-binding</keyword>
<evidence type="ECO:0000256" key="6">
    <source>
        <dbReference type="ARBA" id="ARBA00022806"/>
    </source>
</evidence>
<dbReference type="SMART" id="SM00490">
    <property type="entry name" value="HELICc"/>
    <property type="match status" value="1"/>
</dbReference>
<feature type="compositionally biased region" description="Acidic residues" evidence="14">
    <location>
        <begin position="628"/>
        <end position="654"/>
    </location>
</feature>
<gene>
    <name evidence="18" type="ORF">CLODIP_2_CD00288</name>
</gene>
<comment type="subcellular location">
    <subcellularLocation>
        <location evidence="1">Nucleus</location>
    </subcellularLocation>
</comment>
<evidence type="ECO:0000259" key="17">
    <source>
        <dbReference type="PROSITE" id="PS51204"/>
    </source>
</evidence>
<dbReference type="GO" id="GO:0010557">
    <property type="term" value="P:positive regulation of macromolecule biosynthetic process"/>
    <property type="evidence" value="ECO:0007669"/>
    <property type="project" value="UniProtKB-ARBA"/>
</dbReference>
<evidence type="ECO:0000256" key="3">
    <source>
        <dbReference type="ARBA" id="ARBA00022553"/>
    </source>
</evidence>
<dbReference type="GO" id="GO:0016887">
    <property type="term" value="F:ATP hydrolysis activity"/>
    <property type="evidence" value="ECO:0007669"/>
    <property type="project" value="TreeGrafter"/>
</dbReference>
<evidence type="ECO:0000256" key="8">
    <source>
        <dbReference type="ARBA" id="ARBA00022853"/>
    </source>
</evidence>
<keyword evidence="3" id="KW-0597">Phosphoprotein</keyword>
<evidence type="ECO:0000256" key="14">
    <source>
        <dbReference type="SAM" id="MobiDB-lite"/>
    </source>
</evidence>
<dbReference type="GO" id="GO:0010468">
    <property type="term" value="P:regulation of gene expression"/>
    <property type="evidence" value="ECO:0007669"/>
    <property type="project" value="UniProtKB-ARBA"/>
</dbReference>
<dbReference type="InterPro" id="IPR014012">
    <property type="entry name" value="HSA_dom"/>
</dbReference>
<feature type="domain" description="HSA" evidence="17">
    <location>
        <begin position="299"/>
        <end position="371"/>
    </location>
</feature>
<evidence type="ECO:0000259" key="16">
    <source>
        <dbReference type="PROSITE" id="PS51194"/>
    </source>
</evidence>
<feature type="domain" description="Helicase ATP-binding" evidence="15">
    <location>
        <begin position="716"/>
        <end position="881"/>
    </location>
</feature>
<dbReference type="SMART" id="SM00573">
    <property type="entry name" value="HSA"/>
    <property type="match status" value="1"/>
</dbReference>
<comment type="similarity">
    <text evidence="2">Belongs to the SNF2/RAD54 helicase family. SWR1 subfamily.</text>
</comment>
<feature type="compositionally biased region" description="Basic and acidic residues" evidence="14">
    <location>
        <begin position="466"/>
        <end position="487"/>
    </location>
</feature>
<dbReference type="FunFam" id="3.40.50.10810:FF:000005">
    <property type="entry name" value="Photoperiod-independent early flowering 1"/>
    <property type="match status" value="1"/>
</dbReference>
<dbReference type="SUPFAM" id="SSF52540">
    <property type="entry name" value="P-loop containing nucleoside triphosphate hydrolases"/>
    <property type="match status" value="2"/>
</dbReference>
<keyword evidence="9" id="KW-0805">Transcription regulation</keyword>
<evidence type="ECO:0000259" key="15">
    <source>
        <dbReference type="PROSITE" id="PS51192"/>
    </source>
</evidence>
<keyword evidence="4" id="KW-0547">Nucleotide-binding</keyword>
<sequence>MRAPINQQPRRQFVVSGSGQIVQGPNQQQVVSGVPVVGSPLQAGIRLMGSQGSPRPILNPEHVGRPVVQSRPAGDPVVRPGQATTVATSSNAAASLLRPVAVAQQTPQLLPRPLPSTPALSTVVNVPARKRLYSGSGENDEPPNKKKKVLAHKTKAIQSLKDTFNDIISEFYFLKTGGNIMDYHVFCKRPSLQFNEFTKTHKLDENEPVSELATSTPETKSSMPSQSSDARPSPLTRFAPVKVQAISSKQVQSVSSSSLTDSASSSQQSKMAEKAKQEAYIMQRISSLQKDGLWSEKRLPKQQEPPRAKAHWDYVLEEMIWLSADFAQERKWKKNAAKKCAKMVQKHFQDKQIQAQRAEKSEELRLKKIAAFIAKEVRNFWNDISRIVEHKNKALLEEKKRKALDQHLSFIVDQTEKYSSQLAKEMGRPELQEFNSVAGSLASDEHNPNSDVEFEPNASSDDDEETIARAEGQVEEKEQTEEVKLLEQESTLPLDDVINMLPPEVRDAIMQGKMATLDTDESKEDDDEQDGKDDDDDFESAQSSSDDEETIQEQEKEEEHVDHKKELKELEDDNNLTVEELRAKYASVPSSDTTESMEVEECVDSDDEDDNDEDMSESVETGDKSSADEDEEESDEEDDDEDEEVEEDEPEEEKGTDLKSLIDNSEMTDVDRLAHTAEEYQPKGYTLSSTKVETKVPFLLKHGLREYQHVGLEWLATMYNKNLNGILADEMGLGKTIQTIALLAHLACEKGTWGPHLIVVPTSVMLNWEMEFKKWCPAFKILTYYGSQKERKAKRTGWTRENAFHVCITSYKLVIQDHQSFRRKKWVYFILDEAQNIKNFKSQRWQLLLNFQSQRRLLLTGTPLQNNLMELWSLMHFLMPHVFESHKDFREWFSNPLTGMIEGNNEFNENVLKRLHKVLRPFLLRRLKSEVEKQMPKKYEHIVMCRLSKRQRYLYDDFMSRAKTRETLASGNLLSVINVLMQLRKVCNHPNLFEVRPIISPFQMEGIDLHIPSLVYHALDYNHIKDIDLAAVNLLRINFEYTTTAYVAHRVKRYATNKRTIEEIDQMPEPPPPTPQGKIKLNVRANPTVQPKPVSVTQVMPGTSPVFKHVTVKTNGGQPVTIKLKTNSTGTPLPLQVFQSAEGGLKALQVAPMNVAGSAAVLKTVSRPATTYPQLVQTAEGKLFMTAQQPAGVSGAALAAGRPVLRVPPMQAKVTTPLVCKPKEAGAPVVRSPAQISLSAPRSLVTNMTDSVRIGFEAPKPKSQFYLDDIEKARKQMRKDKLNLLSRINAYHSESCPLFGEDLLDSCDMVHSFAKPTTMFSPFHWRQSTGMINCMKAQDDMLQNELWVVTNPLRDAIYSHGDRVKQLSDVISRFVLFVPAVNAPVPRVHASHGHPSKLRTEALREEALCHELVPRSKLLHPIINNMSTQFPDPRLIQYDCGKLQVLDKLLRELKSGGHRVLLFTQMTRMLDVLESFLNYHGYIYLRLDGTTKVDQRMVLMERFNNDKRIFAFILSTRSGGVGVNLTGADTVIFYDSDWNPTMDAQAQDRCHRIGQTRDVHIYRLVSEMTVEENILKKANQKRLLGDLAIEGGNFTTAYFKNSTIHELFNVNVSESSAARRMADVLEHTQQQPESMLKVYSSDENTQEDEMVTKDKTAVNNLESVLAAAEDESDVIAARTARAEVAAELEEFDENVNIEEKPETETLSKAEQEFQNLVVNLNPVERYALKWVEQSEASSAAEQLAATEAEMEQQKREWELQRLKAAEEQRLAEEAEQMTASQDLLTYSSRDARAQIWKSGEDVMPMWCPPTPPQEATDVYIDHNLDFLYESAPMPEEKLPSFHTKQSLKRARDYVPGIDRDRRPFNKLRRIDEVVSSAHAARSLFDRPSPALLKIRKEWKNQKLRGIGGASRFTSLAPLTANLLQQQRAALVAKPQMNVQPDNQPPWLIFEDWALLQTMQNMQEINPNIVINPGHTPNFDLMSDMVNTVSRNFRSQKQCRLRCETVIMPREEGRVQLEPSPKKLKKHKGLHKAQQPGRPLRTSQLFAQDSGASFTKDMTDRFDVILGIAAKRAPPVKPMHPAAVKNTKLPAILAEQGINFDQPLTPIEVILKRNEKINKVKHQQNNLAEHYRLQNQVQSGGQVAKLVSAQAASTSSSSSPASSVAAMAVSSPASSPATPPPNASTSNSGVAPVVVNISQHPTAASQTVTGVAATASAQASGGGATLQSVSQQIRSPRTTVALTVQSPGGNLVPVTQIPVQQAQRFTTASLVASHNAGKGGTLVSSKSLTQAQVNSLFRQQQLLQQQKKLQAAAAAAAAANAEAGGSATATRTATIASSSGGTATIVSQKAGAQGAAGTASLTALQLHQRTPIQYQKPTSIVAAGKGARTMSEADLNILLKRQMLHNQKPAAAGTTATSSGASSPAQIQASGSTSSPQLTPQTVQFKTAVAPTARAGATNPQQVRQMMIAQRKLPQGKVILQGNQKHISAVTMQQLQVLRPGGGNSPIVTHAVVTKNVGGSVQRVIPVGTTTGNPQLKQQTFQVRVASDSKVNLIPRSTAQVVTAGGQQITGRSGNQVLTFQDASIRQPVSVTLSNRAGVSPAQTQALISQVTAALNNSPTIIRQGFIPGQGPVRITSPSLIQQQKQATATVTAAATQDNTTATASTSAAPSTASPAAQQQNPSTD</sequence>
<evidence type="ECO:0000313" key="19">
    <source>
        <dbReference type="Proteomes" id="UP000494165"/>
    </source>
</evidence>